<reference evidence="2 3" key="1">
    <citation type="submission" date="2020-08" db="EMBL/GenBank/DDBJ databases">
        <title>Plant Genome Project.</title>
        <authorList>
            <person name="Zhang R.-G."/>
        </authorList>
    </citation>
    <scope>NUCLEOTIDE SEQUENCE [LARGE SCALE GENOMIC DNA]</scope>
    <source>
        <tissue evidence="2">Rhizome</tissue>
    </source>
</reference>
<dbReference type="AlphaFoldDB" id="A0A8J5HSC6"/>
<dbReference type="PANTHER" id="PTHR35746:SF1">
    <property type="entry name" value="PENTATRICOPEPTIDE REPEAT (PPR) SUPERFAMILY PROTEIN"/>
    <property type="match status" value="1"/>
</dbReference>
<protein>
    <submittedName>
        <fullName evidence="2">Uncharacterized protein</fullName>
    </submittedName>
</protein>
<name>A0A8J5HSC6_ZINOF</name>
<dbReference type="Proteomes" id="UP000734854">
    <property type="component" value="Unassembled WGS sequence"/>
</dbReference>
<comment type="caution">
    <text evidence="2">The sequence shown here is derived from an EMBL/GenBank/DDBJ whole genome shotgun (WGS) entry which is preliminary data.</text>
</comment>
<dbReference type="PANTHER" id="PTHR35746">
    <property type="entry name" value="PENTATRICOPEPTIDE REPEAT (PPR) SUPERFAMILY PROTEIN"/>
    <property type="match status" value="1"/>
</dbReference>
<organism evidence="2 3">
    <name type="scientific">Zingiber officinale</name>
    <name type="common">Ginger</name>
    <name type="synonym">Amomum zingiber</name>
    <dbReference type="NCBI Taxonomy" id="94328"/>
    <lineage>
        <taxon>Eukaryota</taxon>
        <taxon>Viridiplantae</taxon>
        <taxon>Streptophyta</taxon>
        <taxon>Embryophyta</taxon>
        <taxon>Tracheophyta</taxon>
        <taxon>Spermatophyta</taxon>
        <taxon>Magnoliopsida</taxon>
        <taxon>Liliopsida</taxon>
        <taxon>Zingiberales</taxon>
        <taxon>Zingiberaceae</taxon>
        <taxon>Zingiber</taxon>
    </lineage>
</organism>
<proteinExistence type="predicted"/>
<accession>A0A8J5HSC6</accession>
<keyword evidence="3" id="KW-1185">Reference proteome</keyword>
<evidence type="ECO:0000313" key="2">
    <source>
        <dbReference type="EMBL" id="KAG6522617.1"/>
    </source>
</evidence>
<gene>
    <name evidence="2" type="ORF">ZIOFF_019763</name>
</gene>
<evidence type="ECO:0000313" key="3">
    <source>
        <dbReference type="Proteomes" id="UP000734854"/>
    </source>
</evidence>
<feature type="region of interest" description="Disordered" evidence="1">
    <location>
        <begin position="884"/>
        <end position="910"/>
    </location>
</feature>
<sequence length="1135" mass="124411">MESTQWRKGQSPGSANRGGGKICRRCGWVYPNAHPGKKHRQAHQKRCRATASMPADDAGNVAAGVVDVSVGPCELLTEENHGEEVMGVSVPEGEEGEDVRDMSPSGGDDEEMVKNTILEIAFVENSHKYALDHGDMVQSPNEEPIETQAESSICLQSHSVPSGAHVVYASEDSNFVFYSTSTDGSLLAAPEEMDCATAQSILDTPIRVTPYDFSLTVDRASPVNVQVANLVHEVTANAVESKLYNYQDMKSDVAKEVSEAQPSCKDGAFTSETNTNGLFDVSVHSSGDIHQAEKPVNSLLIMNKFEDSHTLPLASTSCLVEASDVNPDSLEDHGSSCSDGLCSLENNACESFNISAHFSGCDNQNSNASLDGSEPEDCHSSAAVSKAVLVVLEPGYLEAFAEEPDLTKPCGNAEVGKNIDKNVNDSPSFISADEEFSFHRETFDGNKTNEINNDHNYKNVNSRIQLTNELEHEVAVAIVNFQGPKEEMDQLQRDNRVTSVELSVDQARDINRTSDSCETDCSAIEKEADKLESLSKGLDAYEYSEANLTNADSGMRRFNVSSVINIESQIDRQAKTPIDHNFMNKEKMHEMGQEGSYSMDPRSCSQSLSYPFIPMPPHGDESEKTDLLNRNGAISLKQHYISSSEIFEQSGAGNQTIDHSDRKAETFVLQAIAERSVGGDGISSSYSHSVSDCNSDQQRTQEILEERFEQPSSCDKTIDHPDGKALITVFEATSESAIHDQHSYGLDVHTGGTNNVETILLSQLKQDVHDIAKIELLNSDKNNPDSLFVANTDVHIASGGKENTCCSMYKEESNARQCSEVCLFPEGGESITTEPEKMSTIVHSLAGKPSLDPHAKINHHIEVTSNNFDQPSKEENVHIECMEQTQSSGGKLDDTVEPMEEADSSNKKTLDSVKENIETCSIRALRSLMPEGAIPSMGYVIEAESNLDVAASPPTNSLTAKELLSDLTAADAFQGNVDIFDMLEISLTTLVESGRRSVTMENATVEILKQEFAKRNSIDENTDNLLDLNFGQPQAILKNLLAEAHVERKQKFASGRDDTAVLSSKRISWHTENDEHALEPATLKTVSERSNEFLGNRAYHKEWNSPARLPVTKHNKKKVKRRQTWIPFICCSSIH</sequence>
<dbReference type="EMBL" id="JACMSC010000005">
    <property type="protein sequence ID" value="KAG6522617.1"/>
    <property type="molecule type" value="Genomic_DNA"/>
</dbReference>
<evidence type="ECO:0000256" key="1">
    <source>
        <dbReference type="SAM" id="MobiDB-lite"/>
    </source>
</evidence>